<gene>
    <name evidence="1" type="ORF">BDR25DRAFT_354473</name>
</gene>
<dbReference type="EMBL" id="MU003505">
    <property type="protein sequence ID" value="KAF2471217.1"/>
    <property type="molecule type" value="Genomic_DNA"/>
</dbReference>
<comment type="caution">
    <text evidence="1">The sequence shown here is derived from an EMBL/GenBank/DDBJ whole genome shotgun (WGS) entry which is preliminary data.</text>
</comment>
<keyword evidence="2" id="KW-1185">Reference proteome</keyword>
<accession>A0ACB6QYQ0</accession>
<sequence length="127" mass="14256">MVPTTLAPTIVGEVPGFLPPDTVGDDAGTLIFMLAMFYIMIRVAVSMLALHRRGADHHGRSSRRGRYERGDSAIMKLCLWHLINVEKRMERFRVNKGGWLEEVSSLKNKHGPAAAFNVYMTLVSRSK</sequence>
<dbReference type="Proteomes" id="UP000799755">
    <property type="component" value="Unassembled WGS sequence"/>
</dbReference>
<name>A0ACB6QYQ0_9PLEO</name>
<proteinExistence type="predicted"/>
<reference evidence="1" key="1">
    <citation type="journal article" date="2020" name="Stud. Mycol.">
        <title>101 Dothideomycetes genomes: a test case for predicting lifestyles and emergence of pathogens.</title>
        <authorList>
            <person name="Haridas S."/>
            <person name="Albert R."/>
            <person name="Binder M."/>
            <person name="Bloem J."/>
            <person name="Labutti K."/>
            <person name="Salamov A."/>
            <person name="Andreopoulos B."/>
            <person name="Baker S."/>
            <person name="Barry K."/>
            <person name="Bills G."/>
            <person name="Bluhm B."/>
            <person name="Cannon C."/>
            <person name="Castanera R."/>
            <person name="Culley D."/>
            <person name="Daum C."/>
            <person name="Ezra D."/>
            <person name="Gonzalez J."/>
            <person name="Henrissat B."/>
            <person name="Kuo A."/>
            <person name="Liang C."/>
            <person name="Lipzen A."/>
            <person name="Lutzoni F."/>
            <person name="Magnuson J."/>
            <person name="Mondo S."/>
            <person name="Nolan M."/>
            <person name="Ohm R."/>
            <person name="Pangilinan J."/>
            <person name="Park H.-J."/>
            <person name="Ramirez L."/>
            <person name="Alfaro M."/>
            <person name="Sun H."/>
            <person name="Tritt A."/>
            <person name="Yoshinaga Y."/>
            <person name="Zwiers L.-H."/>
            <person name="Turgeon B."/>
            <person name="Goodwin S."/>
            <person name="Spatafora J."/>
            <person name="Crous P."/>
            <person name="Grigoriev I."/>
        </authorList>
    </citation>
    <scope>NUCLEOTIDE SEQUENCE</scope>
    <source>
        <strain evidence="1">ATCC 200398</strain>
    </source>
</reference>
<evidence type="ECO:0000313" key="2">
    <source>
        <dbReference type="Proteomes" id="UP000799755"/>
    </source>
</evidence>
<evidence type="ECO:0000313" key="1">
    <source>
        <dbReference type="EMBL" id="KAF2471217.1"/>
    </source>
</evidence>
<organism evidence="1 2">
    <name type="scientific">Lindgomyces ingoldianus</name>
    <dbReference type="NCBI Taxonomy" id="673940"/>
    <lineage>
        <taxon>Eukaryota</taxon>
        <taxon>Fungi</taxon>
        <taxon>Dikarya</taxon>
        <taxon>Ascomycota</taxon>
        <taxon>Pezizomycotina</taxon>
        <taxon>Dothideomycetes</taxon>
        <taxon>Pleosporomycetidae</taxon>
        <taxon>Pleosporales</taxon>
        <taxon>Lindgomycetaceae</taxon>
        <taxon>Lindgomyces</taxon>
    </lineage>
</organism>
<protein>
    <submittedName>
        <fullName evidence="1">Uncharacterized protein</fullName>
    </submittedName>
</protein>